<sequence>MAEALGAAGSIVGIVAFGLQLAVTLQTYVEAVAEANDRLREVAFDVNSTAAMLKQLQGLIEEDRNSDTPLFNVNGVRDVERLSKKCNKIYSGIVILLNKASEDGDKGQIKMETTADAIPDASIKAINLSFRRKMAWSWLEPRINRCQQELRQVKLDLLLQVQVITLAQFKIKFVKILSAYLRLCIDNIMFRHPIRAPTILQEEQDVREIATKLMQT</sequence>
<keyword evidence="2" id="KW-1185">Reference proteome</keyword>
<dbReference type="AlphaFoldDB" id="A0A8H4LAQ6"/>
<gene>
    <name evidence="1" type="ORF">FALBO_8476</name>
</gene>
<dbReference type="Proteomes" id="UP000554235">
    <property type="component" value="Unassembled WGS sequence"/>
</dbReference>
<protein>
    <recommendedName>
        <fullName evidence="3">Fungal N-terminal domain-containing protein</fullName>
    </recommendedName>
</protein>
<dbReference type="PANTHER" id="PTHR36167:SF4">
    <property type="entry name" value="FUNGAL N-TERMINAL DOMAIN-CONTAINING PROTEIN"/>
    <property type="match status" value="1"/>
</dbReference>
<organism evidence="1 2">
    <name type="scientific">Fusarium albosuccineum</name>
    <dbReference type="NCBI Taxonomy" id="1237068"/>
    <lineage>
        <taxon>Eukaryota</taxon>
        <taxon>Fungi</taxon>
        <taxon>Dikarya</taxon>
        <taxon>Ascomycota</taxon>
        <taxon>Pezizomycotina</taxon>
        <taxon>Sordariomycetes</taxon>
        <taxon>Hypocreomycetidae</taxon>
        <taxon>Hypocreales</taxon>
        <taxon>Nectriaceae</taxon>
        <taxon>Fusarium</taxon>
        <taxon>Fusarium decemcellulare species complex</taxon>
    </lineage>
</organism>
<comment type="caution">
    <text evidence="1">The sequence shown here is derived from an EMBL/GenBank/DDBJ whole genome shotgun (WGS) entry which is preliminary data.</text>
</comment>
<reference evidence="1 2" key="1">
    <citation type="submission" date="2020-01" db="EMBL/GenBank/DDBJ databases">
        <title>Identification and distribution of gene clusters putatively required for synthesis of sphingolipid metabolism inhibitors in phylogenetically diverse species of the filamentous fungus Fusarium.</title>
        <authorList>
            <person name="Kim H.-S."/>
            <person name="Busman M."/>
            <person name="Brown D.W."/>
            <person name="Divon H."/>
            <person name="Uhlig S."/>
            <person name="Proctor R.H."/>
        </authorList>
    </citation>
    <scope>NUCLEOTIDE SEQUENCE [LARGE SCALE GENOMIC DNA]</scope>
    <source>
        <strain evidence="1 2">NRRL 20459</strain>
    </source>
</reference>
<name>A0A8H4LAQ6_9HYPO</name>
<evidence type="ECO:0000313" key="2">
    <source>
        <dbReference type="Proteomes" id="UP000554235"/>
    </source>
</evidence>
<evidence type="ECO:0008006" key="3">
    <source>
        <dbReference type="Google" id="ProtNLM"/>
    </source>
</evidence>
<dbReference type="PANTHER" id="PTHR36167">
    <property type="entry name" value="C2H2 FINGER DOMAIN TRANSCRIPTION FACTOR (EUROFUNG)-RELATED"/>
    <property type="match status" value="1"/>
</dbReference>
<dbReference type="GO" id="GO:0006355">
    <property type="term" value="P:regulation of DNA-templated transcription"/>
    <property type="evidence" value="ECO:0007669"/>
    <property type="project" value="InterPro"/>
</dbReference>
<dbReference type="OrthoDB" id="5431013at2759"/>
<accession>A0A8H4LAQ6</accession>
<evidence type="ECO:0000313" key="1">
    <source>
        <dbReference type="EMBL" id="KAF4464678.1"/>
    </source>
</evidence>
<proteinExistence type="predicted"/>
<dbReference type="InterPro" id="IPR039327">
    <property type="entry name" value="CON7-like"/>
</dbReference>
<dbReference type="EMBL" id="JAADYS010001155">
    <property type="protein sequence ID" value="KAF4464678.1"/>
    <property type="molecule type" value="Genomic_DNA"/>
</dbReference>